<reference evidence="4" key="1">
    <citation type="journal article" date="2019" name="Int. J. Syst. Evol. Microbiol.">
        <title>The Global Catalogue of Microorganisms (GCM) 10K type strain sequencing project: providing services to taxonomists for standard genome sequencing and annotation.</title>
        <authorList>
            <consortium name="The Broad Institute Genomics Platform"/>
            <consortium name="The Broad Institute Genome Sequencing Center for Infectious Disease"/>
            <person name="Wu L."/>
            <person name="Ma J."/>
        </authorList>
    </citation>
    <scope>NUCLEOTIDE SEQUENCE [LARGE SCALE GENOMIC DNA]</scope>
    <source>
        <strain evidence="4">CCUG 30340</strain>
    </source>
</reference>
<sequence length="157" mass="17446">MRICLLGLLLLTVTARFAGATAPETVVNADTPQKLAQTKASVDGQMAPGGRYEFISPERRGQVESLFRDMQGMLEKSGSAAAMPERDRLQLFNLQEKLNGILTGSDSQRLVCEKRAPIGSLVPVKTCRTYGEIESQRRDKDRFFDETRKRSQSVHGD</sequence>
<comment type="caution">
    <text evidence="3">The sequence shown here is derived from an EMBL/GenBank/DDBJ whole genome shotgun (WGS) entry which is preliminary data.</text>
</comment>
<evidence type="ECO:0000256" key="1">
    <source>
        <dbReference type="SAM" id="MobiDB-lite"/>
    </source>
</evidence>
<name>A0ABV9QUY9_9GAMM</name>
<organism evidence="3 4">
    <name type="scientific">Dokdonella ginsengisoli</name>
    <dbReference type="NCBI Taxonomy" id="363846"/>
    <lineage>
        <taxon>Bacteria</taxon>
        <taxon>Pseudomonadati</taxon>
        <taxon>Pseudomonadota</taxon>
        <taxon>Gammaproteobacteria</taxon>
        <taxon>Lysobacterales</taxon>
        <taxon>Rhodanobacteraceae</taxon>
        <taxon>Dokdonella</taxon>
    </lineage>
</organism>
<evidence type="ECO:0000256" key="2">
    <source>
        <dbReference type="SAM" id="SignalP"/>
    </source>
</evidence>
<gene>
    <name evidence="3" type="ORF">ACFO6Q_10870</name>
</gene>
<evidence type="ECO:0000313" key="4">
    <source>
        <dbReference type="Proteomes" id="UP001595886"/>
    </source>
</evidence>
<feature type="region of interest" description="Disordered" evidence="1">
    <location>
        <begin position="136"/>
        <end position="157"/>
    </location>
</feature>
<proteinExistence type="predicted"/>
<protein>
    <submittedName>
        <fullName evidence="3">Uncharacterized protein</fullName>
    </submittedName>
</protein>
<keyword evidence="2" id="KW-0732">Signal</keyword>
<dbReference type="EMBL" id="JBHSHD010000008">
    <property type="protein sequence ID" value="MFC4820830.1"/>
    <property type="molecule type" value="Genomic_DNA"/>
</dbReference>
<evidence type="ECO:0000313" key="3">
    <source>
        <dbReference type="EMBL" id="MFC4820830.1"/>
    </source>
</evidence>
<dbReference type="Proteomes" id="UP001595886">
    <property type="component" value="Unassembled WGS sequence"/>
</dbReference>
<dbReference type="RefSeq" id="WP_380020887.1">
    <property type="nucleotide sequence ID" value="NZ_JBHSHD010000008.1"/>
</dbReference>
<feature type="compositionally biased region" description="Basic and acidic residues" evidence="1">
    <location>
        <begin position="136"/>
        <end position="149"/>
    </location>
</feature>
<feature type="signal peptide" evidence="2">
    <location>
        <begin position="1"/>
        <end position="20"/>
    </location>
</feature>
<feature type="chain" id="PRO_5046320893" evidence="2">
    <location>
        <begin position="21"/>
        <end position="157"/>
    </location>
</feature>
<accession>A0ABV9QUY9</accession>
<keyword evidence="4" id="KW-1185">Reference proteome</keyword>